<protein>
    <submittedName>
        <fullName evidence="1">Uncharacterized protein</fullName>
    </submittedName>
</protein>
<dbReference type="EMBL" id="PP750868">
    <property type="protein sequence ID" value="XBM95184.1"/>
    <property type="molecule type" value="Genomic_DNA"/>
</dbReference>
<evidence type="ECO:0000313" key="1">
    <source>
        <dbReference type="EMBL" id="XBM95184.1"/>
    </source>
</evidence>
<accession>A0AAU7GY99</accession>
<gene>
    <name evidence="1" type="ORF">Scarif_00075</name>
</gene>
<organism evidence="1">
    <name type="scientific">Streptomyces phage Scarif</name>
    <dbReference type="NCBI Taxonomy" id="3158858"/>
    <lineage>
        <taxon>Viruses</taxon>
        <taxon>Duplodnaviria</taxon>
        <taxon>Heunggongvirae</taxon>
        <taxon>Uroviricota</taxon>
        <taxon>Caudoviricetes</taxon>
    </lineage>
</organism>
<sequence>MSFTAREVFRKTEAARSVQVTEENMLEVSRWCNGAIRTYRRITGDGYGTRIDFQARDRHGRESTERAYSGDWLVFYPDSHRFEVYRPKAYSATFETREERARREELESPEAHARNTMVHQLVLKAMRAQDVATYYGDSSGDTDVVSREITDQIIKLFG</sequence>
<reference evidence="1" key="1">
    <citation type="submission" date="2024-05" db="EMBL/GenBank/DDBJ databases">
        <title>Isolation and characterization of the new Streptomyces phages Kamino, Geonosis, Abafar and Scarif infecting a broad range of host species.</title>
        <authorList>
            <person name="Rackow B."/>
            <person name="Rolland C."/>
            <person name="Mohnen I."/>
            <person name="Wittmann J."/>
            <person name="Muesken M."/>
            <person name="Overmann J."/>
            <person name="Frunzke J."/>
        </authorList>
    </citation>
    <scope>NUCLEOTIDE SEQUENCE</scope>
</reference>
<name>A0AAU7GY99_9CAUD</name>
<proteinExistence type="predicted"/>